<dbReference type="SUPFAM" id="SSF47413">
    <property type="entry name" value="lambda repressor-like DNA-binding domains"/>
    <property type="match status" value="1"/>
</dbReference>
<dbReference type="CDD" id="cd00093">
    <property type="entry name" value="HTH_XRE"/>
    <property type="match status" value="1"/>
</dbReference>
<sequence>MIKVKNYSGYELIQLRQTLKMNQTEFWSAVNVTQPGGSRYESGHTAPDQVLILIELVHELNLDLSTSAKRSKLSVK</sequence>
<accession>A0ABY4E3M9</accession>
<dbReference type="Gene3D" id="1.10.260.40">
    <property type="entry name" value="lambda repressor-like DNA-binding domains"/>
    <property type="match status" value="1"/>
</dbReference>
<dbReference type="RefSeq" id="WP_147645380.1">
    <property type="nucleotide sequence ID" value="NZ_CABKVG010000008.1"/>
</dbReference>
<protein>
    <submittedName>
        <fullName evidence="2">Helix-turn-helix domain-containing protein</fullName>
    </submittedName>
</protein>
<proteinExistence type="predicted"/>
<keyword evidence="3" id="KW-1185">Reference proteome</keyword>
<dbReference type="InterPro" id="IPR055172">
    <property type="entry name" value="HTH_RsaL-like"/>
</dbReference>
<dbReference type="InterPro" id="IPR010982">
    <property type="entry name" value="Lambda_DNA-bd_dom_sf"/>
</dbReference>
<dbReference type="Pfam" id="PF22495">
    <property type="entry name" value="HTH_92"/>
    <property type="match status" value="1"/>
</dbReference>
<reference evidence="2 3" key="1">
    <citation type="journal article" date="2022" name="Res Sq">
        <title>Evolution of multicellular longitudinally dividing oral cavity symbionts (Neisseriaceae).</title>
        <authorList>
            <person name="Nyongesa S."/>
            <person name="Weber P."/>
            <person name="Bernet E."/>
            <person name="Pullido F."/>
            <person name="Nieckarz M."/>
            <person name="Delaby M."/>
            <person name="Nieves C."/>
            <person name="Viehboeck T."/>
            <person name="Krause N."/>
            <person name="Rivera-Millot A."/>
            <person name="Nakamura A."/>
            <person name="Vischer N."/>
            <person name="VanNieuwenhze M."/>
            <person name="Brun Y."/>
            <person name="Cava F."/>
            <person name="Bulgheresi S."/>
            <person name="Veyrier F."/>
        </authorList>
    </citation>
    <scope>NUCLEOTIDE SEQUENCE [LARGE SCALE GENOMIC DNA]</scope>
    <source>
        <strain evidence="2 3">SN4</strain>
    </source>
</reference>
<evidence type="ECO:0000259" key="1">
    <source>
        <dbReference type="Pfam" id="PF22495"/>
    </source>
</evidence>
<name>A0ABY4E3M9_9NEIS</name>
<dbReference type="InterPro" id="IPR001387">
    <property type="entry name" value="Cro/C1-type_HTH"/>
</dbReference>
<organism evidence="2 3">
    <name type="scientific">Vitreoscilla massiliensis</name>
    <dbReference type="NCBI Taxonomy" id="1689272"/>
    <lineage>
        <taxon>Bacteria</taxon>
        <taxon>Pseudomonadati</taxon>
        <taxon>Pseudomonadota</taxon>
        <taxon>Betaproteobacteria</taxon>
        <taxon>Neisseriales</taxon>
        <taxon>Neisseriaceae</taxon>
        <taxon>Vitreoscilla</taxon>
    </lineage>
</organism>
<evidence type="ECO:0000313" key="2">
    <source>
        <dbReference type="EMBL" id="UOO90104.1"/>
    </source>
</evidence>
<dbReference type="Proteomes" id="UP000832011">
    <property type="component" value="Chromosome"/>
</dbReference>
<dbReference type="EMBL" id="CP091511">
    <property type="protein sequence ID" value="UOO90104.1"/>
    <property type="molecule type" value="Genomic_DNA"/>
</dbReference>
<evidence type="ECO:0000313" key="3">
    <source>
        <dbReference type="Proteomes" id="UP000832011"/>
    </source>
</evidence>
<feature type="domain" description="RsaL-like HTH" evidence="1">
    <location>
        <begin position="14"/>
        <end position="57"/>
    </location>
</feature>
<gene>
    <name evidence="2" type="ORF">LVJ82_03705</name>
</gene>